<dbReference type="PANTHER" id="PTHR10159:SF525">
    <property type="entry name" value="MAP KINASE PHOSPHATASE WITH LEUCINE-RICH REPEATS PROTEIN 3"/>
    <property type="match status" value="1"/>
</dbReference>
<feature type="region of interest" description="Disordered" evidence="5">
    <location>
        <begin position="1"/>
        <end position="60"/>
    </location>
</feature>
<evidence type="ECO:0000313" key="8">
    <source>
        <dbReference type="EMBL" id="KAJ0409909.1"/>
    </source>
</evidence>
<feature type="domain" description="Tyrosine specific protein phosphatases" evidence="7">
    <location>
        <begin position="308"/>
        <end position="367"/>
    </location>
</feature>
<evidence type="ECO:0000313" key="9">
    <source>
        <dbReference type="Proteomes" id="UP001209570"/>
    </source>
</evidence>
<dbReference type="CDD" id="cd14498">
    <property type="entry name" value="DSP"/>
    <property type="match status" value="1"/>
</dbReference>
<dbReference type="SMART" id="SM00195">
    <property type="entry name" value="DSPc"/>
    <property type="match status" value="1"/>
</dbReference>
<reference evidence="8" key="1">
    <citation type="submission" date="2021-12" db="EMBL/GenBank/DDBJ databases">
        <title>Prjna785345.</title>
        <authorList>
            <person name="Rujirawat T."/>
            <person name="Krajaejun T."/>
        </authorList>
    </citation>
    <scope>NUCLEOTIDE SEQUENCE</scope>
    <source>
        <strain evidence="8">Pi057C3</strain>
    </source>
</reference>
<dbReference type="InterPro" id="IPR000340">
    <property type="entry name" value="Dual-sp_phosphatase_cat-dom"/>
</dbReference>
<gene>
    <name evidence="8" type="ORF">P43SY_005803</name>
</gene>
<evidence type="ECO:0000256" key="3">
    <source>
        <dbReference type="ARBA" id="ARBA00022801"/>
    </source>
</evidence>
<dbReference type="GO" id="GO:0005737">
    <property type="term" value="C:cytoplasm"/>
    <property type="evidence" value="ECO:0007669"/>
    <property type="project" value="TreeGrafter"/>
</dbReference>
<accession>A0AAD5MBS0</accession>
<dbReference type="PROSITE" id="PS00383">
    <property type="entry name" value="TYR_PHOSPHATASE_1"/>
    <property type="match status" value="1"/>
</dbReference>
<feature type="compositionally biased region" description="Acidic residues" evidence="5">
    <location>
        <begin position="9"/>
        <end position="24"/>
    </location>
</feature>
<dbReference type="InterPro" id="IPR020422">
    <property type="entry name" value="TYR_PHOSPHATASE_DUAL_dom"/>
</dbReference>
<dbReference type="GO" id="GO:0043409">
    <property type="term" value="P:negative regulation of MAPK cascade"/>
    <property type="evidence" value="ECO:0007669"/>
    <property type="project" value="TreeGrafter"/>
</dbReference>
<dbReference type="InterPro" id="IPR036873">
    <property type="entry name" value="Rhodanese-like_dom_sf"/>
</dbReference>
<keyword evidence="3" id="KW-0378">Hydrolase</keyword>
<keyword evidence="9" id="KW-1185">Reference proteome</keyword>
<dbReference type="Gene3D" id="3.90.190.10">
    <property type="entry name" value="Protein tyrosine phosphatase superfamily"/>
    <property type="match status" value="1"/>
</dbReference>
<dbReference type="InterPro" id="IPR016130">
    <property type="entry name" value="Tyr_Pase_AS"/>
</dbReference>
<evidence type="ECO:0000259" key="7">
    <source>
        <dbReference type="PROSITE" id="PS50056"/>
    </source>
</evidence>
<dbReference type="GO" id="GO:0004725">
    <property type="term" value="F:protein tyrosine phosphatase activity"/>
    <property type="evidence" value="ECO:0007669"/>
    <property type="project" value="UniProtKB-EC"/>
</dbReference>
<sequence length="421" mass="46511">MPPAWSSLPDEEDARIPMDAEDEISTSSSSNSNRSARSRSLTLSLPRLRGPSFKRPRIKRPSVPALSATSLFNRLQTSSVVVIDCRSAGDFAAAHVHNALLCENGRTGVGNGLKTVDDVIAARHNDALARKLADRDMLEVVVIGSNRPKPVLLRRMDGGYRFAKMLQAEGRVFSVRFLATGFHEFARKYPFMLRSGLSTVASSSSHTAPLTSSMLSSSSSSVRMSTSSVVKEEPAPATPPVLQYPNEIVDDFLYLGNFWQADNAQIVRDLQITHIINMGAITESRQQFDGVQYLDVDIKDKVDVDIRVAFTPTIEFIQRAAQTPGSRVLIHCVQGVSRSSTIVIWYLMLETKCTLSAAYSYVLKRRPLIFPNRGFMEQLLANERSLYGTESVLPQELDLLQHGLLPPTDRKGSALRPSLSM</sequence>
<feature type="domain" description="Tyrosine-protein phosphatase" evidence="6">
    <location>
        <begin position="244"/>
        <end position="388"/>
    </location>
</feature>
<dbReference type="Pfam" id="PF00782">
    <property type="entry name" value="DSPc"/>
    <property type="match status" value="1"/>
</dbReference>
<dbReference type="InterPro" id="IPR029021">
    <property type="entry name" value="Prot-tyrosine_phosphatase-like"/>
</dbReference>
<dbReference type="InterPro" id="IPR000387">
    <property type="entry name" value="Tyr_Pase_dom"/>
</dbReference>
<protein>
    <recommendedName>
        <fullName evidence="2">protein-tyrosine-phosphatase</fullName>
        <ecNumber evidence="2">3.1.3.48</ecNumber>
    </recommendedName>
</protein>
<dbReference type="AlphaFoldDB" id="A0AAD5MBS0"/>
<dbReference type="SUPFAM" id="SSF52821">
    <property type="entry name" value="Rhodanese/Cell cycle control phosphatase"/>
    <property type="match status" value="1"/>
</dbReference>
<proteinExistence type="inferred from homology"/>
<dbReference type="EC" id="3.1.3.48" evidence="2"/>
<name>A0AAD5MBS0_PYTIN</name>
<evidence type="ECO:0000256" key="5">
    <source>
        <dbReference type="SAM" id="MobiDB-lite"/>
    </source>
</evidence>
<feature type="compositionally biased region" description="Low complexity" evidence="5">
    <location>
        <begin position="25"/>
        <end position="51"/>
    </location>
</feature>
<dbReference type="SUPFAM" id="SSF52799">
    <property type="entry name" value="(Phosphotyrosine protein) phosphatases II"/>
    <property type="match status" value="1"/>
</dbReference>
<evidence type="ECO:0000256" key="2">
    <source>
        <dbReference type="ARBA" id="ARBA00013064"/>
    </source>
</evidence>
<organism evidence="8 9">
    <name type="scientific">Pythium insidiosum</name>
    <name type="common">Pythiosis disease agent</name>
    <dbReference type="NCBI Taxonomy" id="114742"/>
    <lineage>
        <taxon>Eukaryota</taxon>
        <taxon>Sar</taxon>
        <taxon>Stramenopiles</taxon>
        <taxon>Oomycota</taxon>
        <taxon>Peronosporomycetes</taxon>
        <taxon>Pythiales</taxon>
        <taxon>Pythiaceae</taxon>
        <taxon>Pythium</taxon>
    </lineage>
</organism>
<evidence type="ECO:0000256" key="1">
    <source>
        <dbReference type="ARBA" id="ARBA00008601"/>
    </source>
</evidence>
<dbReference type="PROSITE" id="PS50054">
    <property type="entry name" value="TYR_PHOSPHATASE_DUAL"/>
    <property type="match status" value="1"/>
</dbReference>
<dbReference type="EMBL" id="JAKCXM010000002">
    <property type="protein sequence ID" value="KAJ0409909.1"/>
    <property type="molecule type" value="Genomic_DNA"/>
</dbReference>
<dbReference type="Proteomes" id="UP001209570">
    <property type="component" value="Unassembled WGS sequence"/>
</dbReference>
<comment type="caution">
    <text evidence="8">The sequence shown here is derived from an EMBL/GenBank/DDBJ whole genome shotgun (WGS) entry which is preliminary data.</text>
</comment>
<dbReference type="PROSITE" id="PS50056">
    <property type="entry name" value="TYR_PHOSPHATASE_2"/>
    <property type="match status" value="1"/>
</dbReference>
<dbReference type="Gene3D" id="3.40.250.10">
    <property type="entry name" value="Rhodanese-like domain"/>
    <property type="match status" value="1"/>
</dbReference>
<evidence type="ECO:0000259" key="6">
    <source>
        <dbReference type="PROSITE" id="PS50054"/>
    </source>
</evidence>
<evidence type="ECO:0000256" key="4">
    <source>
        <dbReference type="ARBA" id="ARBA00022912"/>
    </source>
</evidence>
<comment type="similarity">
    <text evidence="1">Belongs to the protein-tyrosine phosphatase family. Non-receptor class dual specificity subfamily.</text>
</comment>
<dbReference type="PANTHER" id="PTHR10159">
    <property type="entry name" value="DUAL SPECIFICITY PROTEIN PHOSPHATASE"/>
    <property type="match status" value="1"/>
</dbReference>
<keyword evidence="4" id="KW-0904">Protein phosphatase</keyword>